<dbReference type="AlphaFoldDB" id="A0A495IE40"/>
<evidence type="ECO:0000256" key="2">
    <source>
        <dbReference type="ARBA" id="ARBA00006739"/>
    </source>
</evidence>
<evidence type="ECO:0000259" key="10">
    <source>
        <dbReference type="Pfam" id="PF04138"/>
    </source>
</evidence>
<dbReference type="GO" id="GO:0000271">
    <property type="term" value="P:polysaccharide biosynthetic process"/>
    <property type="evidence" value="ECO:0007669"/>
    <property type="project" value="InterPro"/>
</dbReference>
<keyword evidence="12" id="KW-1185">Reference proteome</keyword>
<feature type="transmembrane region" description="Helical" evidence="8">
    <location>
        <begin position="235"/>
        <end position="256"/>
    </location>
</feature>
<dbReference type="GO" id="GO:0016020">
    <property type="term" value="C:membrane"/>
    <property type="evidence" value="ECO:0007669"/>
    <property type="project" value="UniProtKB-SubCell"/>
</dbReference>
<comment type="similarity">
    <text evidence="2">Belongs to the glycosyltransferase 2 family.</text>
</comment>
<gene>
    <name evidence="11" type="ORF">C8E83_1361</name>
</gene>
<dbReference type="Pfam" id="PF00535">
    <property type="entry name" value="Glycos_transf_2"/>
    <property type="match status" value="1"/>
</dbReference>
<evidence type="ECO:0000313" key="11">
    <source>
        <dbReference type="EMBL" id="RKR74252.1"/>
    </source>
</evidence>
<keyword evidence="4 11" id="KW-0808">Transferase</keyword>
<keyword evidence="5 8" id="KW-0812">Transmembrane</keyword>
<dbReference type="Proteomes" id="UP000280008">
    <property type="component" value="Unassembled WGS sequence"/>
</dbReference>
<feature type="domain" description="Glycosyltransferase 2-like" evidence="9">
    <location>
        <begin position="4"/>
        <end position="174"/>
    </location>
</feature>
<keyword evidence="3 11" id="KW-0328">Glycosyltransferase</keyword>
<dbReference type="Pfam" id="PF04138">
    <property type="entry name" value="GtrA_DPMS_TM"/>
    <property type="match status" value="1"/>
</dbReference>
<accession>A0A495IE40</accession>
<proteinExistence type="inferred from homology"/>
<dbReference type="InterPro" id="IPR029044">
    <property type="entry name" value="Nucleotide-diphossugar_trans"/>
</dbReference>
<feature type="domain" description="GtrA/DPMS transmembrane" evidence="10">
    <location>
        <begin position="238"/>
        <end position="353"/>
    </location>
</feature>
<protein>
    <submittedName>
        <fullName evidence="11">Dolichol-phosphate mannosyltransferase</fullName>
    </submittedName>
</protein>
<dbReference type="SUPFAM" id="SSF53448">
    <property type="entry name" value="Nucleotide-diphospho-sugar transferases"/>
    <property type="match status" value="1"/>
</dbReference>
<dbReference type="PANTHER" id="PTHR43398">
    <property type="entry name" value="DOLICHOL-PHOSPHATE MANNOSYLTRANSFERASE SUBUNIT 1"/>
    <property type="match status" value="1"/>
</dbReference>
<keyword evidence="7 8" id="KW-0472">Membrane</keyword>
<dbReference type="InterPro" id="IPR001173">
    <property type="entry name" value="Glyco_trans_2-like"/>
</dbReference>
<dbReference type="Gene3D" id="3.90.550.10">
    <property type="entry name" value="Spore Coat Polysaccharide Biosynthesis Protein SpsA, Chain A"/>
    <property type="match status" value="1"/>
</dbReference>
<dbReference type="PANTHER" id="PTHR43398:SF1">
    <property type="entry name" value="DOLICHOL-PHOSPHATE MANNOSYLTRANSFERASE SUBUNIT 1"/>
    <property type="match status" value="1"/>
</dbReference>
<evidence type="ECO:0000256" key="8">
    <source>
        <dbReference type="SAM" id="Phobius"/>
    </source>
</evidence>
<evidence type="ECO:0000313" key="12">
    <source>
        <dbReference type="Proteomes" id="UP000280008"/>
    </source>
</evidence>
<organism evidence="11 12">
    <name type="scientific">Frondihabitans australicus</name>
    <dbReference type="NCBI Taxonomy" id="386892"/>
    <lineage>
        <taxon>Bacteria</taxon>
        <taxon>Bacillati</taxon>
        <taxon>Actinomycetota</taxon>
        <taxon>Actinomycetes</taxon>
        <taxon>Micrococcales</taxon>
        <taxon>Microbacteriaceae</taxon>
        <taxon>Frondihabitans</taxon>
    </lineage>
</organism>
<comment type="subcellular location">
    <subcellularLocation>
        <location evidence="1">Membrane</location>
        <topology evidence="1">Multi-pass membrane protein</topology>
    </subcellularLocation>
</comment>
<feature type="transmembrane region" description="Helical" evidence="8">
    <location>
        <begin position="329"/>
        <end position="348"/>
    </location>
</feature>
<evidence type="ECO:0000259" key="9">
    <source>
        <dbReference type="Pfam" id="PF00535"/>
    </source>
</evidence>
<dbReference type="GO" id="GO:0035269">
    <property type="term" value="P:protein O-linked glycosylation via mannose"/>
    <property type="evidence" value="ECO:0007669"/>
    <property type="project" value="TreeGrafter"/>
</dbReference>
<dbReference type="GO" id="GO:0004582">
    <property type="term" value="F:dolichyl-phosphate beta-D-mannosyltransferase activity"/>
    <property type="evidence" value="ECO:0007669"/>
    <property type="project" value="InterPro"/>
</dbReference>
<feature type="transmembrane region" description="Helical" evidence="8">
    <location>
        <begin position="262"/>
        <end position="281"/>
    </location>
</feature>
<dbReference type="InterPro" id="IPR039528">
    <property type="entry name" value="DPM1-like"/>
</dbReference>
<evidence type="ECO:0000256" key="1">
    <source>
        <dbReference type="ARBA" id="ARBA00004141"/>
    </source>
</evidence>
<comment type="caution">
    <text evidence="11">The sequence shown here is derived from an EMBL/GenBank/DDBJ whole genome shotgun (WGS) entry which is preliminary data.</text>
</comment>
<name>A0A495IE40_9MICO</name>
<dbReference type="GO" id="GO:0006506">
    <property type="term" value="P:GPI anchor biosynthetic process"/>
    <property type="evidence" value="ECO:0007669"/>
    <property type="project" value="TreeGrafter"/>
</dbReference>
<dbReference type="OrthoDB" id="9810303at2"/>
<reference evidence="11 12" key="1">
    <citation type="submission" date="2018-10" db="EMBL/GenBank/DDBJ databases">
        <title>Sequencing the genomes of 1000 actinobacteria strains.</title>
        <authorList>
            <person name="Klenk H.-P."/>
        </authorList>
    </citation>
    <scope>NUCLEOTIDE SEQUENCE [LARGE SCALE GENOMIC DNA]</scope>
    <source>
        <strain evidence="11 12">DSM 17894</strain>
    </source>
</reference>
<evidence type="ECO:0000256" key="7">
    <source>
        <dbReference type="ARBA" id="ARBA00023136"/>
    </source>
</evidence>
<evidence type="ECO:0000256" key="3">
    <source>
        <dbReference type="ARBA" id="ARBA00022676"/>
    </source>
</evidence>
<keyword evidence="6 8" id="KW-1133">Transmembrane helix</keyword>
<sequence>MELSVVVPTFNEAPNVAELVRRVHAAVSEAGIDTEIVFVDDSRDNTPDVIREVAKTAPLPVRMIHRDVPVGGLSGAVIEGLRSSDSTWQVVMDGDLQHRPETIPSLVAKGTVDGVDVVVASRHVAGGSSDGLSNGLRRFVSQVSIQVTKALFPKRLGGTTDPMSGFFAVRRESIDLEGLHPRGFKILLEILARQDLQIGEVPLVFEARLAGTSKADMKQGIALGRQLFDLKFGRISGFAAIGALGAVANLVILAGLQHFGVGYLAAACIAAIVTIIGNFLLQERFIFNDLKAGARGVWKRWWHTFAFNGTESAVRTFALWVIVETTHLPSVPVQAVLIVIGFTLRYLYQSRVVYKQHEQAPAEIVTLDEILDHEHAPTSPALAEEPAA</sequence>
<evidence type="ECO:0000256" key="5">
    <source>
        <dbReference type="ARBA" id="ARBA00022692"/>
    </source>
</evidence>
<evidence type="ECO:0000256" key="4">
    <source>
        <dbReference type="ARBA" id="ARBA00022679"/>
    </source>
</evidence>
<dbReference type="EMBL" id="RBKS01000001">
    <property type="protein sequence ID" value="RKR74252.1"/>
    <property type="molecule type" value="Genomic_DNA"/>
</dbReference>
<evidence type="ECO:0000256" key="6">
    <source>
        <dbReference type="ARBA" id="ARBA00022989"/>
    </source>
</evidence>
<dbReference type="RefSeq" id="WP_121369013.1">
    <property type="nucleotide sequence ID" value="NZ_RBKS01000001.1"/>
</dbReference>
<dbReference type="GO" id="GO:0006488">
    <property type="term" value="P:dolichol-linked oligosaccharide biosynthetic process"/>
    <property type="evidence" value="ECO:0007669"/>
    <property type="project" value="TreeGrafter"/>
</dbReference>
<dbReference type="InterPro" id="IPR007267">
    <property type="entry name" value="GtrA_DPMS_TM"/>
</dbReference>